<keyword evidence="2" id="KW-0732">Signal</keyword>
<dbReference type="EMBL" id="CP043494">
    <property type="protein sequence ID" value="WNG46556.1"/>
    <property type="molecule type" value="Genomic_DNA"/>
</dbReference>
<dbReference type="RefSeq" id="WP_395823056.1">
    <property type="nucleotide sequence ID" value="NZ_CP043494.1"/>
</dbReference>
<keyword evidence="3" id="KW-0966">Cell projection</keyword>
<organism evidence="3 4">
    <name type="scientific">Archangium minus</name>
    <dbReference type="NCBI Taxonomy" id="83450"/>
    <lineage>
        <taxon>Bacteria</taxon>
        <taxon>Pseudomonadati</taxon>
        <taxon>Myxococcota</taxon>
        <taxon>Myxococcia</taxon>
        <taxon>Myxococcales</taxon>
        <taxon>Cystobacterineae</taxon>
        <taxon>Archangiaceae</taxon>
        <taxon>Archangium</taxon>
    </lineage>
</organism>
<proteinExistence type="predicted"/>
<evidence type="ECO:0000313" key="4">
    <source>
        <dbReference type="Proteomes" id="UP001611383"/>
    </source>
</evidence>
<name>A0ABY9WUM0_9BACT</name>
<evidence type="ECO:0000256" key="1">
    <source>
        <dbReference type="SAM" id="MobiDB-lite"/>
    </source>
</evidence>
<feature type="region of interest" description="Disordered" evidence="1">
    <location>
        <begin position="242"/>
        <end position="277"/>
    </location>
</feature>
<feature type="compositionally biased region" description="Low complexity" evidence="1">
    <location>
        <begin position="250"/>
        <end position="264"/>
    </location>
</feature>
<gene>
    <name evidence="3" type="ORF">F0U60_22390</name>
</gene>
<sequence>MRCASWALCFALLPGAAWAQLARVEPPELAAAIAGRVCRDLNGDGRCAPEEPGLAEVRLVLATGREVRTDALGRYHFAEVDARSPDVTGGVHLRPGRQRLRLDPRTLPPDSEASPEAVTVEVPWAALVLQDFAVRTRAEALSPLSLSYDTSPPTAAVVPGGVEFLVAGQTSPGDEVTVGVLPAEVDERGGWRARVRLEPGENVLPITALSSEGTLRLFRQRIDVVSREGSLLVIPREPEPEGVLRLPGREGAPSASGPSSLLAEFPAGTRVRSPRGEVTVGSEGSVLVPLVLSAGRNLVALEVEPPGMPARTVTVQLEAVPQSFAVGLLDVEATFSPSTKDFRLRGRGAAHGEARLGSFLLTGELDLRDIDVDNLRGDSVADWLRPRIPRLGRAPDPDLAIPEWGDASVGLTPNPAEGRLRLEVRHDDFGRVGLGTYRALQVEGEVGRYHRPLFGPFAELAAEVGRLRAGVNVFAGGLADPTRSLSAMPAYEELRGTGGSLYYLGSVPVAEGSELLRVELRDGVTGLPLAERHLVRGRDYEIDYTAGRVFLARPLSFIAGESLLRTEPLTASPEPVLTVQYAVLQSASPIDSAGAEAWTEWKGGRVSVSAVHEQRAGAPPYQLLSGHARTTLGGYTLMAEVARSRGSAVLAELFGVSDDGGLSFLRPDEEQDARGGDALGLRVRGPGLFGKGSVDAAFRRRTVGFSDGTHADTSSFRQWSLRAVQPLGPWRLTLLGDDRLSADPRRPFAEGLLGARTLGLGLGYTWERWGVSAELRDASLRASEVPGEGPLLEGGRTSAGLQGHFVVNDWLRVSASHRQALVLRGEGPGRVDDTFSSVGVDVTVNEAVVGVRGGWGPQLGPLAWVRGTWHRGQDVYYGSYSVDVDGPDFGAGRAVSGASTELADGTSLFVEDVASHDTNAVRLARAVGFQQTLFGALDVGVRYERGVRSVLDVPGSLRRDVASVSGELILERFRADGRLEMRFDRGTPERGVSEPVDRIQAILVLAAEAMLRHDLSISGRMNYGRTYQRESREAEARLLEGYTALAWRPGPFLLVARYGITRELQPGARSVFGERAQQVFSLLPAVRLGDRFALAAGLHASRSNRDDVAIWVFTGSLRPSVRVVGGLEVAVEGAARSVVPEQESLGSLRGEVAYRMDEKLRVAMGYTLLGFTGTGLPEEAQNGSDRLYLRAELAY</sequence>
<accession>A0ABY9WUM0</accession>
<dbReference type="Proteomes" id="UP001611383">
    <property type="component" value="Chromosome"/>
</dbReference>
<feature type="signal peptide" evidence="2">
    <location>
        <begin position="1"/>
        <end position="19"/>
    </location>
</feature>
<keyword evidence="3" id="KW-0969">Cilium</keyword>
<feature type="chain" id="PRO_5045112340" evidence="2">
    <location>
        <begin position="20"/>
        <end position="1195"/>
    </location>
</feature>
<evidence type="ECO:0000256" key="2">
    <source>
        <dbReference type="SAM" id="SignalP"/>
    </source>
</evidence>
<evidence type="ECO:0000313" key="3">
    <source>
        <dbReference type="EMBL" id="WNG46556.1"/>
    </source>
</evidence>
<keyword evidence="3" id="KW-0282">Flagellum</keyword>
<protein>
    <submittedName>
        <fullName evidence="3">Flagellar motor protein</fullName>
    </submittedName>
</protein>
<keyword evidence="4" id="KW-1185">Reference proteome</keyword>
<reference evidence="3 4" key="1">
    <citation type="submission" date="2019-08" db="EMBL/GenBank/DDBJ databases">
        <title>Archangium and Cystobacter genomes.</title>
        <authorList>
            <person name="Chen I.-C.K."/>
            <person name="Wielgoss S."/>
        </authorList>
    </citation>
    <scope>NUCLEOTIDE SEQUENCE [LARGE SCALE GENOMIC DNA]</scope>
    <source>
        <strain evidence="3 4">Cbm 6</strain>
    </source>
</reference>